<dbReference type="EMBL" id="JBBNAE010000008">
    <property type="protein sequence ID" value="KAK9102654.1"/>
    <property type="molecule type" value="Genomic_DNA"/>
</dbReference>
<comment type="caution">
    <text evidence="1">The sequence shown here is derived from an EMBL/GenBank/DDBJ whole genome shotgun (WGS) entry which is preliminary data.</text>
</comment>
<dbReference type="GO" id="GO:0005634">
    <property type="term" value="C:nucleus"/>
    <property type="evidence" value="ECO:0007669"/>
    <property type="project" value="TreeGrafter"/>
</dbReference>
<protein>
    <submittedName>
        <fullName evidence="1">Uncharacterized protein</fullName>
    </submittedName>
</protein>
<dbReference type="PANTHER" id="PTHR31529:SF4">
    <property type="entry name" value="LOB DOMAIN-CONTAINING PROTEIN 30"/>
    <property type="match status" value="1"/>
</dbReference>
<name>A0AAP0F8L9_9MAGN</name>
<dbReference type="AlphaFoldDB" id="A0AAP0F8L9"/>
<evidence type="ECO:0000313" key="2">
    <source>
        <dbReference type="Proteomes" id="UP001417504"/>
    </source>
</evidence>
<dbReference type="Proteomes" id="UP001417504">
    <property type="component" value="Unassembled WGS sequence"/>
</dbReference>
<organism evidence="1 2">
    <name type="scientific">Stephania japonica</name>
    <dbReference type="NCBI Taxonomy" id="461633"/>
    <lineage>
        <taxon>Eukaryota</taxon>
        <taxon>Viridiplantae</taxon>
        <taxon>Streptophyta</taxon>
        <taxon>Embryophyta</taxon>
        <taxon>Tracheophyta</taxon>
        <taxon>Spermatophyta</taxon>
        <taxon>Magnoliopsida</taxon>
        <taxon>Ranunculales</taxon>
        <taxon>Menispermaceae</taxon>
        <taxon>Menispermoideae</taxon>
        <taxon>Cissampelideae</taxon>
        <taxon>Stephania</taxon>
    </lineage>
</organism>
<sequence>MVFHLGYDYTLEHGLVCDGGRLHVKKFLLLDNVFNSPMKSNAFIAVQSLRKRRRENKKEIGVATPKGAPLVLGRLWWRRLEKTTPPPNMGGGFSHSIMPLNGTSRGIHTIWQIHVLIISKAFNLTPLSYFDSEQGAMHFGALHRVFGANNVSKLLLRIPPHKLDGMICFIGAAIRCTIDNSHSFMSASFLKTRKILDKIDYRLGVLPPEGLFSEKYSLQKKLEEILAQEEVKWYQKS</sequence>
<dbReference type="GO" id="GO:0045893">
    <property type="term" value="P:positive regulation of DNA-templated transcription"/>
    <property type="evidence" value="ECO:0007669"/>
    <property type="project" value="TreeGrafter"/>
</dbReference>
<evidence type="ECO:0000313" key="1">
    <source>
        <dbReference type="EMBL" id="KAK9102654.1"/>
    </source>
</evidence>
<gene>
    <name evidence="1" type="ORF">Sjap_019908</name>
</gene>
<proteinExistence type="predicted"/>
<dbReference type="PANTHER" id="PTHR31529">
    <property type="entry name" value="LOB DOMAIN CONTAINING PROTEIN"/>
    <property type="match status" value="1"/>
</dbReference>
<reference evidence="1 2" key="1">
    <citation type="submission" date="2024-01" db="EMBL/GenBank/DDBJ databases">
        <title>Genome assemblies of Stephania.</title>
        <authorList>
            <person name="Yang L."/>
        </authorList>
    </citation>
    <scope>NUCLEOTIDE SEQUENCE [LARGE SCALE GENOMIC DNA]</scope>
    <source>
        <strain evidence="1">QJT</strain>
        <tissue evidence="1">Leaf</tissue>
    </source>
</reference>
<accession>A0AAP0F8L9</accession>
<keyword evidence="2" id="KW-1185">Reference proteome</keyword>
<dbReference type="GO" id="GO:0009755">
    <property type="term" value="P:hormone-mediated signaling pathway"/>
    <property type="evidence" value="ECO:0007669"/>
    <property type="project" value="TreeGrafter"/>
</dbReference>